<dbReference type="Proteomes" id="UP000321580">
    <property type="component" value="Unassembled WGS sequence"/>
</dbReference>
<dbReference type="PANTHER" id="PTHR43763:SF6">
    <property type="entry name" value="XAA-PRO AMINOPEPTIDASE 1"/>
    <property type="match status" value="1"/>
</dbReference>
<dbReference type="SUPFAM" id="SSF55920">
    <property type="entry name" value="Creatinase/aminopeptidase"/>
    <property type="match status" value="1"/>
</dbReference>
<dbReference type="OrthoDB" id="9806388at2"/>
<dbReference type="Pfam" id="PF01321">
    <property type="entry name" value="Creatinase_N"/>
    <property type="match status" value="1"/>
</dbReference>
<evidence type="ECO:0000259" key="7">
    <source>
        <dbReference type="Pfam" id="PF16188"/>
    </source>
</evidence>
<dbReference type="InterPro" id="IPR033740">
    <property type="entry name" value="Pept_M24B"/>
</dbReference>
<reference evidence="8 9" key="1">
    <citation type="submission" date="2019-08" db="EMBL/GenBank/DDBJ databases">
        <title>Genome of Phaeodactylibacter luteus.</title>
        <authorList>
            <person name="Bowman J.P."/>
        </authorList>
    </citation>
    <scope>NUCLEOTIDE SEQUENCE [LARGE SCALE GENOMIC DNA]</scope>
    <source>
        <strain evidence="8 9">KCTC 42180</strain>
    </source>
</reference>
<keyword evidence="8" id="KW-0645">Protease</keyword>
<dbReference type="SUPFAM" id="SSF53092">
    <property type="entry name" value="Creatinase/prolidase N-terminal domain"/>
    <property type="match status" value="1"/>
</dbReference>
<feature type="domain" description="Creatinase N-terminal" evidence="6">
    <location>
        <begin position="10"/>
        <end position="132"/>
    </location>
</feature>
<name>A0A5C6RWJ5_9BACT</name>
<protein>
    <submittedName>
        <fullName evidence="8">Aminopeptidase P family protein</fullName>
    </submittedName>
</protein>
<comment type="similarity">
    <text evidence="1">Belongs to the peptidase M24B family.</text>
</comment>
<keyword evidence="9" id="KW-1185">Reference proteome</keyword>
<evidence type="ECO:0000256" key="3">
    <source>
        <dbReference type="ARBA" id="ARBA00022801"/>
    </source>
</evidence>
<evidence type="ECO:0000313" key="9">
    <source>
        <dbReference type="Proteomes" id="UP000321580"/>
    </source>
</evidence>
<feature type="domain" description="Peptidase M24" evidence="5">
    <location>
        <begin position="310"/>
        <end position="524"/>
    </location>
</feature>
<comment type="caution">
    <text evidence="8">The sequence shown here is derived from an EMBL/GenBank/DDBJ whole genome shotgun (WGS) entry which is preliminary data.</text>
</comment>
<dbReference type="RefSeq" id="WP_147166398.1">
    <property type="nucleotide sequence ID" value="NZ_VOOR01000008.1"/>
</dbReference>
<dbReference type="EMBL" id="VOOR01000008">
    <property type="protein sequence ID" value="TXB66229.1"/>
    <property type="molecule type" value="Genomic_DNA"/>
</dbReference>
<dbReference type="PANTHER" id="PTHR43763">
    <property type="entry name" value="XAA-PRO AMINOPEPTIDASE 1"/>
    <property type="match status" value="1"/>
</dbReference>
<evidence type="ECO:0000259" key="6">
    <source>
        <dbReference type="Pfam" id="PF01321"/>
    </source>
</evidence>
<dbReference type="Pfam" id="PF00557">
    <property type="entry name" value="Peptidase_M24"/>
    <property type="match status" value="1"/>
</dbReference>
<dbReference type="InterPro" id="IPR050422">
    <property type="entry name" value="X-Pro_aminopeptidase_P"/>
</dbReference>
<keyword evidence="8" id="KW-0031">Aminopeptidase</keyword>
<organism evidence="8 9">
    <name type="scientific">Phaeodactylibacter luteus</name>
    <dbReference type="NCBI Taxonomy" id="1564516"/>
    <lineage>
        <taxon>Bacteria</taxon>
        <taxon>Pseudomonadati</taxon>
        <taxon>Bacteroidota</taxon>
        <taxon>Saprospiria</taxon>
        <taxon>Saprospirales</taxon>
        <taxon>Haliscomenobacteraceae</taxon>
        <taxon>Phaeodactylibacter</taxon>
    </lineage>
</organism>
<dbReference type="FunFam" id="3.90.230.10:FF:000009">
    <property type="entry name" value="xaa-Pro aminopeptidase 2"/>
    <property type="match status" value="1"/>
</dbReference>
<evidence type="ECO:0000256" key="2">
    <source>
        <dbReference type="ARBA" id="ARBA00022723"/>
    </source>
</evidence>
<dbReference type="InterPro" id="IPR000587">
    <property type="entry name" value="Creatinase_N"/>
</dbReference>
<dbReference type="AlphaFoldDB" id="A0A5C6RWJ5"/>
<sequence>MPENISASKLSRFREAMAGLGLQAYIVPSQDPHQSEYVAPHWQTRSWLTGFTGSAGTAVVTDSHAGLWTDSRYFLQAEQELTGSGFSLEKLKVPHTPEYLSWLAGHLPAGSRIGADSRLLSLGQARAMRRFFEPHGLELAFEDGLVDKIWAGRPPLPKEPARLLAEDLAGQPAREKLDAIRQQMGGVDYYLVTALDEIAWALNIRGQDVDYNPVVISYLVIGQRSAHWFVDPGKVDATVEAGLSKSDVSVHPYEELAGWLLELEGKARVGYDAGGLTAFLYGLLPAEQWASLGSLVAPLKAIRNPAERANLKKAMRKDGVALLRLARWLEHTLAEGEEVTEFEVGQKLTAFRAAQPGYQGDSFGAIVGYQGNGAIVHYSAKAETAAAIRPEGVLLLDSGGQYLEGTTDITRTFALGPVSGEVKDRYTRVLKGYIGLARAVFPEGTTGVQLDILARQHLWAAGLNYGHGTGHGVGHFLNVHEGPQSITPNPRSPKGQQPIQEGMLQSNEPGYYEPGAFGIRIENLELCVLRQEGSHGRFLGFEPQTLFPIATDLVDREMLAPEEVAWLNEYHARVFQELAPLLNEEEQHWLKLACRPLA</sequence>
<dbReference type="InterPro" id="IPR029149">
    <property type="entry name" value="Creatin/AminoP/Spt16_N"/>
</dbReference>
<dbReference type="FunFam" id="3.40.350.10:FF:000003">
    <property type="entry name" value="Xaa-pro aminopeptidase P"/>
    <property type="match status" value="1"/>
</dbReference>
<keyword evidence="3" id="KW-0378">Hydrolase</keyword>
<dbReference type="GO" id="GO:0070006">
    <property type="term" value="F:metalloaminopeptidase activity"/>
    <property type="evidence" value="ECO:0007669"/>
    <property type="project" value="InterPro"/>
</dbReference>
<feature type="region of interest" description="Disordered" evidence="4">
    <location>
        <begin position="486"/>
        <end position="505"/>
    </location>
</feature>
<dbReference type="Gene3D" id="3.40.350.10">
    <property type="entry name" value="Creatinase/prolidase N-terminal domain"/>
    <property type="match status" value="2"/>
</dbReference>
<dbReference type="GO" id="GO:0046872">
    <property type="term" value="F:metal ion binding"/>
    <property type="evidence" value="ECO:0007669"/>
    <property type="project" value="UniProtKB-KW"/>
</dbReference>
<dbReference type="InterPro" id="IPR000994">
    <property type="entry name" value="Pept_M24"/>
</dbReference>
<dbReference type="InterPro" id="IPR032416">
    <property type="entry name" value="Peptidase_M24_C"/>
</dbReference>
<dbReference type="Pfam" id="PF16189">
    <property type="entry name" value="Creatinase_N_2"/>
    <property type="match status" value="1"/>
</dbReference>
<evidence type="ECO:0000259" key="5">
    <source>
        <dbReference type="Pfam" id="PF00557"/>
    </source>
</evidence>
<keyword evidence="2" id="KW-0479">Metal-binding</keyword>
<gene>
    <name evidence="8" type="ORF">FRY97_05290</name>
</gene>
<evidence type="ECO:0000313" key="8">
    <source>
        <dbReference type="EMBL" id="TXB66229.1"/>
    </source>
</evidence>
<dbReference type="InterPro" id="IPR036005">
    <property type="entry name" value="Creatinase/aminopeptidase-like"/>
</dbReference>
<dbReference type="Gene3D" id="3.90.230.10">
    <property type="entry name" value="Creatinase/methionine aminopeptidase superfamily"/>
    <property type="match status" value="1"/>
</dbReference>
<evidence type="ECO:0000256" key="1">
    <source>
        <dbReference type="ARBA" id="ARBA00008766"/>
    </source>
</evidence>
<dbReference type="CDD" id="cd01085">
    <property type="entry name" value="APP"/>
    <property type="match status" value="1"/>
</dbReference>
<feature type="domain" description="Peptidase M24 C-terminal" evidence="7">
    <location>
        <begin position="538"/>
        <end position="597"/>
    </location>
</feature>
<dbReference type="Pfam" id="PF16188">
    <property type="entry name" value="Peptidase_M24_C"/>
    <property type="match status" value="1"/>
</dbReference>
<proteinExistence type="inferred from homology"/>
<dbReference type="GO" id="GO:0005737">
    <property type="term" value="C:cytoplasm"/>
    <property type="evidence" value="ECO:0007669"/>
    <property type="project" value="UniProtKB-ARBA"/>
</dbReference>
<accession>A0A5C6RWJ5</accession>
<evidence type="ECO:0000256" key="4">
    <source>
        <dbReference type="SAM" id="MobiDB-lite"/>
    </source>
</evidence>